<dbReference type="RefSeq" id="XP_052905513.1">
    <property type="nucleotide sequence ID" value="XM_053047688.1"/>
</dbReference>
<keyword evidence="2" id="KW-1133">Transmembrane helix</keyword>
<evidence type="ECO:0000313" key="3">
    <source>
        <dbReference type="EMBL" id="KFG26958.1"/>
    </source>
</evidence>
<dbReference type="GeneID" id="77675000"/>
<feature type="transmembrane region" description="Helical" evidence="2">
    <location>
        <begin position="282"/>
        <end position="302"/>
    </location>
</feature>
<gene>
    <name evidence="3" type="ORF">NESG_00027</name>
</gene>
<evidence type="ECO:0000313" key="4">
    <source>
        <dbReference type="Proteomes" id="UP000054524"/>
    </source>
</evidence>
<evidence type="ECO:0000256" key="2">
    <source>
        <dbReference type="SAM" id="Phobius"/>
    </source>
</evidence>
<keyword evidence="2" id="KW-0812">Transmembrane</keyword>
<keyword evidence="4" id="KW-1185">Reference proteome</keyword>
<keyword evidence="2" id="KW-0472">Membrane</keyword>
<sequence>MANPWDFSEQSDLYLNERTPPKKKTHKRIRNTQKNTSQRPKNDKSVLAEIEAGPAPKYTQYYDEWNTQEEGVRGDKGKSMQAEATEGTEVSVNMNKQTPKNKSGKKKKKSAAAISKEKKTKEIPEKQESVLIQISEEEANKILYTNKTDEIIDFDQPAILKLEDPIEKEAKKQENSGAVVFTMTLFYNKAEHIFNKIKAALKWVSSQEMSCLYISFVMILPLYCTRLFSLFFFQEIEYEESSDSSNTYAHAIKYVQVFDALFTFTSYAGVWALRRFEVGEMVFSWLVSIVHISFIFGTMYILHLDKGILRNIGIILKTCYTDLLIFLIYIIFSIVPRRNALIYHNCMLFVVNFMIFIYGSYRIWWVATQGTYSIGNIGSYISDLYVQHIKKGKLGFLNNKKVSNSVEADGIRDVLTNLVRLVSIYKTTLCISIFLFSMCYTVLLRVKKKEDLVGDKETKGKGAKLIQAMGTFVVWQFIQTWAWYTIVSLSLNKAESILVEE</sequence>
<feature type="transmembrane region" description="Helical" evidence="2">
    <location>
        <begin position="424"/>
        <end position="444"/>
    </location>
</feature>
<feature type="compositionally biased region" description="Polar residues" evidence="1">
    <location>
        <begin position="88"/>
        <end position="98"/>
    </location>
</feature>
<comment type="caution">
    <text evidence="3">The sequence shown here is derived from an EMBL/GenBank/DDBJ whole genome shotgun (WGS) entry which is preliminary data.</text>
</comment>
<feature type="transmembrane region" description="Helical" evidence="2">
    <location>
        <begin position="254"/>
        <end position="273"/>
    </location>
</feature>
<accession>A0A086J490</accession>
<feature type="compositionally biased region" description="Basic residues" evidence="1">
    <location>
        <begin position="21"/>
        <end position="31"/>
    </location>
</feature>
<name>A0A086J490_NEMA1</name>
<dbReference type="AlphaFoldDB" id="A0A086J490"/>
<feature type="transmembrane region" description="Helical" evidence="2">
    <location>
        <begin position="342"/>
        <end position="361"/>
    </location>
</feature>
<feature type="transmembrane region" description="Helical" evidence="2">
    <location>
        <begin position="465"/>
        <end position="484"/>
    </location>
</feature>
<feature type="transmembrane region" description="Helical" evidence="2">
    <location>
        <begin position="314"/>
        <end position="335"/>
    </location>
</feature>
<dbReference type="HOGENOM" id="CLU_544105_0_0_1"/>
<dbReference type="EMBL" id="AKIJ01000001">
    <property type="protein sequence ID" value="KFG26958.1"/>
    <property type="molecule type" value="Genomic_DNA"/>
</dbReference>
<reference evidence="3 4" key="1">
    <citation type="journal article" date="2014" name="Genome Announc.">
        <title>Genome Sequence of the Microsporidian Species Nematocida sp1 Strain ERTm6 (ATCC PRA-372).</title>
        <authorList>
            <person name="Bakowski M.A."/>
            <person name="Priest M."/>
            <person name="Young S."/>
            <person name="Cuomo C.A."/>
            <person name="Troemel E.R."/>
        </authorList>
    </citation>
    <scope>NUCLEOTIDE SEQUENCE [LARGE SCALE GENOMIC DNA]</scope>
    <source>
        <strain evidence="3 4">ERTm6</strain>
    </source>
</reference>
<protein>
    <submittedName>
        <fullName evidence="3">Uncharacterized protein</fullName>
    </submittedName>
</protein>
<proteinExistence type="predicted"/>
<evidence type="ECO:0000256" key="1">
    <source>
        <dbReference type="SAM" id="MobiDB-lite"/>
    </source>
</evidence>
<feature type="region of interest" description="Disordered" evidence="1">
    <location>
        <begin position="1"/>
        <end position="120"/>
    </location>
</feature>
<dbReference type="Proteomes" id="UP000054524">
    <property type="component" value="Unassembled WGS sequence"/>
</dbReference>
<feature type="transmembrane region" description="Helical" evidence="2">
    <location>
        <begin position="211"/>
        <end position="234"/>
    </location>
</feature>
<organism evidence="3 4">
    <name type="scientific">Nematocida ausubeli (strain ATCC PRA-371 / ERTm2)</name>
    <name type="common">Nematode killer fungus</name>
    <dbReference type="NCBI Taxonomy" id="1913371"/>
    <lineage>
        <taxon>Eukaryota</taxon>
        <taxon>Fungi</taxon>
        <taxon>Fungi incertae sedis</taxon>
        <taxon>Microsporidia</taxon>
        <taxon>Nematocida</taxon>
    </lineage>
</organism>